<evidence type="ECO:0000256" key="2">
    <source>
        <dbReference type="ARBA" id="ARBA00023043"/>
    </source>
</evidence>
<dbReference type="EMBL" id="CDMZ01001417">
    <property type="protein sequence ID" value="CEM32256.1"/>
    <property type="molecule type" value="Genomic_DNA"/>
</dbReference>
<feature type="repeat" description="ANK" evidence="3">
    <location>
        <begin position="338"/>
        <end position="370"/>
    </location>
</feature>
<dbReference type="Pfam" id="PF12796">
    <property type="entry name" value="Ank_2"/>
    <property type="match status" value="2"/>
</dbReference>
<dbReference type="PANTHER" id="PTHR24126:SF14">
    <property type="entry name" value="ANK_REP_REGION DOMAIN-CONTAINING PROTEIN"/>
    <property type="match status" value="1"/>
</dbReference>
<dbReference type="Gene3D" id="1.25.40.20">
    <property type="entry name" value="Ankyrin repeat-containing domain"/>
    <property type="match status" value="3"/>
</dbReference>
<evidence type="ECO:0000256" key="1">
    <source>
        <dbReference type="ARBA" id="ARBA00022737"/>
    </source>
</evidence>
<protein>
    <submittedName>
        <fullName evidence="4">Uncharacterized protein</fullName>
    </submittedName>
</protein>
<reference evidence="4" key="1">
    <citation type="submission" date="2014-11" db="EMBL/GenBank/DDBJ databases">
        <authorList>
            <person name="Otto D Thomas"/>
            <person name="Naeem Raeece"/>
        </authorList>
    </citation>
    <scope>NUCLEOTIDE SEQUENCE</scope>
</reference>
<dbReference type="PhylomeDB" id="A0A0G4GPH1"/>
<proteinExistence type="predicted"/>
<sequence length="474" mass="51530">MAQRSYPSPTIDFFRGQLDALEASLVSSLHAQFEMVRKLLRKEEKSCAAATAAAAASAETQHVYLDDVSCLERAEGTGKKFLKKVREDLHPFFSRRFEIDLGFLLEQGIGEAVHALRAVDAETLRKAQSEFLKGATDGESFRLLLKVGADVNGLVEGQTALIRAIVAANMAAVEMLVDDGADLEGKVGELPEGFVDVGLVPGDTPLIVACRLRQWVIVKYLIAKGADVEVCDGGGLKVLAIACEAVERELDTAGEDPQGGGWTLQYNPQTVDPEVRSTVGECLKELVKKTSDIASMKIRPPLRYAEDTLVHFFAWHGFEDLVLLSLSRGVDIDSLDASGFTAFHTSAVRGQPALVKLLIANGADISKRNHYTNYSVLMIMMSVSAMYPFTKGADFMSSVLKVLEILVGHGADVNARAEGRTVLFEAVRWGVPEVVKFLIDRGADLQAQNTLGETPHAVAVKFKSPPEIFELLRP</sequence>
<dbReference type="AlphaFoldDB" id="A0A0G4GPH1"/>
<organism evidence="4">
    <name type="scientific">Chromera velia CCMP2878</name>
    <dbReference type="NCBI Taxonomy" id="1169474"/>
    <lineage>
        <taxon>Eukaryota</taxon>
        <taxon>Sar</taxon>
        <taxon>Alveolata</taxon>
        <taxon>Colpodellida</taxon>
        <taxon>Chromeraceae</taxon>
        <taxon>Chromera</taxon>
    </lineage>
</organism>
<feature type="repeat" description="ANK" evidence="3">
    <location>
        <begin position="418"/>
        <end position="450"/>
    </location>
</feature>
<dbReference type="InterPro" id="IPR036770">
    <property type="entry name" value="Ankyrin_rpt-contain_sf"/>
</dbReference>
<keyword evidence="1" id="KW-0677">Repeat</keyword>
<dbReference type="Pfam" id="PF00023">
    <property type="entry name" value="Ank"/>
    <property type="match status" value="1"/>
</dbReference>
<dbReference type="PROSITE" id="PS50297">
    <property type="entry name" value="ANK_REP_REGION"/>
    <property type="match status" value="4"/>
</dbReference>
<dbReference type="SMART" id="SM00248">
    <property type="entry name" value="ANK"/>
    <property type="match status" value="6"/>
</dbReference>
<dbReference type="SUPFAM" id="SSF48403">
    <property type="entry name" value="Ankyrin repeat"/>
    <property type="match status" value="2"/>
</dbReference>
<evidence type="ECO:0000313" key="4">
    <source>
        <dbReference type="EMBL" id="CEM32256.1"/>
    </source>
</evidence>
<feature type="repeat" description="ANK" evidence="3">
    <location>
        <begin position="201"/>
        <end position="233"/>
    </location>
</feature>
<evidence type="ECO:0000256" key="3">
    <source>
        <dbReference type="PROSITE-ProRule" id="PRU00023"/>
    </source>
</evidence>
<keyword evidence="2 3" id="KW-0040">ANK repeat</keyword>
<dbReference type="InterPro" id="IPR002110">
    <property type="entry name" value="Ankyrin_rpt"/>
</dbReference>
<dbReference type="PROSITE" id="PS50088">
    <property type="entry name" value="ANK_REPEAT"/>
    <property type="match status" value="4"/>
</dbReference>
<name>A0A0G4GPH1_9ALVE</name>
<feature type="repeat" description="ANK" evidence="3">
    <location>
        <begin position="156"/>
        <end position="184"/>
    </location>
</feature>
<gene>
    <name evidence="4" type="ORF">Cvel_22808</name>
</gene>
<dbReference type="PANTHER" id="PTHR24126">
    <property type="entry name" value="ANKYRIN REPEAT, PH AND SEC7 DOMAIN CONTAINING PROTEIN SECG-RELATED"/>
    <property type="match status" value="1"/>
</dbReference>
<dbReference type="VEuPathDB" id="CryptoDB:Cvel_22808"/>
<accession>A0A0G4GPH1</accession>